<dbReference type="NCBIfam" id="TIGR01554">
    <property type="entry name" value="major_cap_HK97"/>
    <property type="match status" value="1"/>
</dbReference>
<evidence type="ECO:0000313" key="4">
    <source>
        <dbReference type="Proteomes" id="UP000316649"/>
    </source>
</evidence>
<reference evidence="3 4" key="1">
    <citation type="submission" date="2019-07" db="EMBL/GenBank/DDBJ databases">
        <title>The pathways for chlorine oxyanion respiration interact through the shared metabolite chlorate.</title>
        <authorList>
            <person name="Barnum T.P."/>
            <person name="Cheng Y."/>
            <person name="Hill K.A."/>
            <person name="Lucas L.N."/>
            <person name="Carlson H.K."/>
            <person name="Coates J.D."/>
        </authorList>
    </citation>
    <scope>NUCLEOTIDE SEQUENCE [LARGE SCALE GENOMIC DNA]</scope>
    <source>
        <strain evidence="3 4">BK-1</strain>
    </source>
</reference>
<dbReference type="RefSeq" id="WP_144358704.1">
    <property type="nucleotide sequence ID" value="NZ_VMNH01000009.1"/>
</dbReference>
<dbReference type="Gene3D" id="3.30.2320.10">
    <property type="entry name" value="hypothetical protein PF0899 domain"/>
    <property type="match status" value="1"/>
</dbReference>
<dbReference type="Proteomes" id="UP000316649">
    <property type="component" value="Unassembled WGS sequence"/>
</dbReference>
<dbReference type="Gene3D" id="3.30.2400.10">
    <property type="entry name" value="Major capsid protein gp5"/>
    <property type="match status" value="1"/>
</dbReference>
<dbReference type="EMBL" id="VMNH01000009">
    <property type="protein sequence ID" value="TVO75131.1"/>
    <property type="molecule type" value="Genomic_DNA"/>
</dbReference>
<dbReference type="OrthoDB" id="9786516at2"/>
<accession>A0A557SCS4</accession>
<dbReference type="Pfam" id="PF05065">
    <property type="entry name" value="Phage_capsid"/>
    <property type="match status" value="1"/>
</dbReference>
<dbReference type="SUPFAM" id="SSF56563">
    <property type="entry name" value="Major capsid protein gp5"/>
    <property type="match status" value="1"/>
</dbReference>
<dbReference type="InterPro" id="IPR054612">
    <property type="entry name" value="Phage_capsid-like_C"/>
</dbReference>
<evidence type="ECO:0000313" key="3">
    <source>
        <dbReference type="EMBL" id="TVO75131.1"/>
    </source>
</evidence>
<sequence>MPTSIQELRERRSERAQGLHALLEKNPGDKWAAELQAKYDEGMAEIDALDGEINRHQKLLDAMALEAETQVVITAADRHARDAKSPASALFAKWLRGGDGALSAEEWAGIRNTMSTGTGSEGGYSVQSDVAQTIIDALKAFGGMREAATVIQTEMGNPLSFPTSDGTSETGELIAENTTATAADPTFGTVSLNAYKFSSKIVAVPFELLQDSQVDIESFINNRLVERIGRITNSYFTTGTGSSQPRGIVTGAGAGKTGTTGQTTTVIFDDLVDLVHAVDPAYRLSGNCRFMMNDSSLKVIRKLKDSQNRPVFLPGYDGLGGPMADSVLGYGVTINQNVATMAASAKSILFGDMAKYYIRDVMQASLFRFTDSAYAKLGQVGFLMWARSGGNLLDTNAVKYYQNSAT</sequence>
<name>A0A557SCS4_9GAMM</name>
<dbReference type="AlphaFoldDB" id="A0A557SCS4"/>
<keyword evidence="4" id="KW-1185">Reference proteome</keyword>
<comment type="subcellular location">
    <subcellularLocation>
        <location evidence="1">Virion</location>
    </subcellularLocation>
</comment>
<feature type="domain" description="Phage capsid-like C-terminal" evidence="2">
    <location>
        <begin position="122"/>
        <end position="402"/>
    </location>
</feature>
<evidence type="ECO:0000259" key="2">
    <source>
        <dbReference type="Pfam" id="PF05065"/>
    </source>
</evidence>
<protein>
    <submittedName>
        <fullName evidence="3">Phage major capsid protein</fullName>
    </submittedName>
</protein>
<gene>
    <name evidence="3" type="ORF">FHP88_08955</name>
</gene>
<dbReference type="InterPro" id="IPR024455">
    <property type="entry name" value="Phage_capsid"/>
</dbReference>
<evidence type="ECO:0000256" key="1">
    <source>
        <dbReference type="ARBA" id="ARBA00004328"/>
    </source>
</evidence>
<organism evidence="3 4">
    <name type="scientific">Sedimenticola selenatireducens</name>
    <dbReference type="NCBI Taxonomy" id="191960"/>
    <lineage>
        <taxon>Bacteria</taxon>
        <taxon>Pseudomonadati</taxon>
        <taxon>Pseudomonadota</taxon>
        <taxon>Gammaproteobacteria</taxon>
        <taxon>Chromatiales</taxon>
        <taxon>Sedimenticolaceae</taxon>
        <taxon>Sedimenticola</taxon>
    </lineage>
</organism>
<proteinExistence type="predicted"/>
<comment type="caution">
    <text evidence="3">The sequence shown here is derived from an EMBL/GenBank/DDBJ whole genome shotgun (WGS) entry which is preliminary data.</text>
</comment>